<protein>
    <recommendedName>
        <fullName evidence="8">Ubiquinone biosynthesis protein</fullName>
    </recommendedName>
</protein>
<comment type="pathway">
    <text evidence="2 8">Cofactor biosynthesis; ubiquinone biosynthesis.</text>
</comment>
<dbReference type="UniPathway" id="UPA00232"/>
<dbReference type="InterPro" id="IPR013718">
    <property type="entry name" value="COQ9_C"/>
</dbReference>
<dbReference type="GO" id="GO:0008289">
    <property type="term" value="F:lipid binding"/>
    <property type="evidence" value="ECO:0007669"/>
    <property type="project" value="UniProtKB-UniRule"/>
</dbReference>
<dbReference type="InterPro" id="IPR012762">
    <property type="entry name" value="Ubiq_biosynth_COQ9"/>
</dbReference>
<comment type="caution">
    <text evidence="11">The sequence shown here is derived from an EMBL/GenBank/DDBJ whole genome shotgun (WGS) entry which is preliminary data.</text>
</comment>
<feature type="domain" description="COQ9 C-terminal" evidence="10">
    <location>
        <begin position="157"/>
        <end position="228"/>
    </location>
</feature>
<comment type="similarity">
    <text evidence="3 8">Belongs to the COQ9 family.</text>
</comment>
<evidence type="ECO:0000256" key="7">
    <source>
        <dbReference type="ARBA" id="ARBA00023128"/>
    </source>
</evidence>
<keyword evidence="5" id="KW-0809">Transit peptide</keyword>
<evidence type="ECO:0000256" key="9">
    <source>
        <dbReference type="SAM" id="MobiDB-lite"/>
    </source>
</evidence>
<reference evidence="11 13" key="1">
    <citation type="submission" date="2018-12" db="EMBL/GenBank/DDBJ databases">
        <title>Venturia inaequalis Genome Resource.</title>
        <authorList>
            <person name="Lichtner F.J."/>
        </authorList>
    </citation>
    <scope>NUCLEOTIDE SEQUENCE [LARGE SCALE GENOMIC DNA]</scope>
    <source>
        <strain evidence="11 13">120213</strain>
        <strain evidence="12 14">DMI_063113</strain>
    </source>
</reference>
<evidence type="ECO:0000313" key="12">
    <source>
        <dbReference type="EMBL" id="KAE9991178.1"/>
    </source>
</evidence>
<evidence type="ECO:0000313" key="13">
    <source>
        <dbReference type="Proteomes" id="UP000447873"/>
    </source>
</evidence>
<dbReference type="GO" id="GO:0006744">
    <property type="term" value="P:ubiquinone biosynthetic process"/>
    <property type="evidence" value="ECO:0007669"/>
    <property type="project" value="UniProtKB-UniRule"/>
</dbReference>
<evidence type="ECO:0000256" key="8">
    <source>
        <dbReference type="RuleBase" id="RU366063"/>
    </source>
</evidence>
<dbReference type="EMBL" id="WNWR01000106">
    <property type="protein sequence ID" value="KAE9991178.1"/>
    <property type="molecule type" value="Genomic_DNA"/>
</dbReference>
<sequence>MSLPRLLRPLTRHPRPLQQCLSKNPYHSYDHPPPPPYPPTQSSILTAALHRVPDHGFTDKSLILGAQDVGFLPISTNLFPRGVFELIVFWLGRERGVLAGRVHGDAGGLRRVWDDMGLGVGGRVRGLVLERLRANGREGVVGRWQEALAIMAQPSYVPASTSELWRLADEIWFLAGDVSVDTSWYTKRASLSAIYAATEVFQTQDQSTDFRDTETFLDSRLAELRTFGMASSAVGEWMGYTGHSVVNVLRSKGVRI</sequence>
<evidence type="ECO:0000256" key="1">
    <source>
        <dbReference type="ARBA" id="ARBA00004173"/>
    </source>
</evidence>
<proteinExistence type="inferred from homology"/>
<evidence type="ECO:0000256" key="6">
    <source>
        <dbReference type="ARBA" id="ARBA00023121"/>
    </source>
</evidence>
<dbReference type="GO" id="GO:0005743">
    <property type="term" value="C:mitochondrial inner membrane"/>
    <property type="evidence" value="ECO:0007669"/>
    <property type="project" value="TreeGrafter"/>
</dbReference>
<comment type="function">
    <text evidence="8">Membrane-associated protein that warps the membrane surface to access and bind aromatic isoprenes with high specificity, including ubiquinone (CoQ) isoprene intermediates and presents them directly to Coq7, therefore facilitating the Coq7-mediated hydroxylase step. Participates in the biosynthesis of coenzyme Q, also named ubiquinone, an essential lipid-soluble electron transporter for aerobic cellular respiration.</text>
</comment>
<keyword evidence="7 8" id="KW-0496">Mitochondrion</keyword>
<evidence type="ECO:0000259" key="10">
    <source>
        <dbReference type="Pfam" id="PF08511"/>
    </source>
</evidence>
<dbReference type="NCBIfam" id="TIGR02396">
    <property type="entry name" value="diverge_rpsU"/>
    <property type="match status" value="1"/>
</dbReference>
<dbReference type="PANTHER" id="PTHR21427">
    <property type="entry name" value="UBIQUINONE BIOSYNTHESIS PROTEIN COQ9, MITOCHONDRIAL"/>
    <property type="match status" value="1"/>
</dbReference>
<dbReference type="EMBL" id="WNWS01000269">
    <property type="protein sequence ID" value="KAE9972444.1"/>
    <property type="molecule type" value="Genomic_DNA"/>
</dbReference>
<feature type="region of interest" description="Disordered" evidence="9">
    <location>
        <begin position="14"/>
        <end position="41"/>
    </location>
</feature>
<gene>
    <name evidence="12" type="ORF">EG327_000360</name>
    <name evidence="11" type="ORF">EG328_004975</name>
</gene>
<evidence type="ECO:0000256" key="3">
    <source>
        <dbReference type="ARBA" id="ARBA00010766"/>
    </source>
</evidence>
<evidence type="ECO:0000256" key="5">
    <source>
        <dbReference type="ARBA" id="ARBA00022946"/>
    </source>
</evidence>
<keyword evidence="4 8" id="KW-0831">Ubiquinone biosynthesis</keyword>
<evidence type="ECO:0000313" key="11">
    <source>
        <dbReference type="EMBL" id="KAE9972444.1"/>
    </source>
</evidence>
<evidence type="ECO:0000313" key="14">
    <source>
        <dbReference type="Proteomes" id="UP000490939"/>
    </source>
</evidence>
<dbReference type="Pfam" id="PF08511">
    <property type="entry name" value="COQ9"/>
    <property type="match status" value="1"/>
</dbReference>
<organism evidence="11 13">
    <name type="scientific">Venturia inaequalis</name>
    <name type="common">Apple scab fungus</name>
    <dbReference type="NCBI Taxonomy" id="5025"/>
    <lineage>
        <taxon>Eukaryota</taxon>
        <taxon>Fungi</taxon>
        <taxon>Dikarya</taxon>
        <taxon>Ascomycota</taxon>
        <taxon>Pezizomycotina</taxon>
        <taxon>Dothideomycetes</taxon>
        <taxon>Pleosporomycetidae</taxon>
        <taxon>Venturiales</taxon>
        <taxon>Venturiaceae</taxon>
        <taxon>Venturia</taxon>
    </lineage>
</organism>
<dbReference type="PANTHER" id="PTHR21427:SF19">
    <property type="entry name" value="UBIQUINONE BIOSYNTHESIS PROTEIN COQ9, MITOCHONDRIAL"/>
    <property type="match status" value="1"/>
</dbReference>
<keyword evidence="14" id="KW-1185">Reference proteome</keyword>
<name>A0A8H3YT39_VENIN</name>
<accession>A0A8H3YT39</accession>
<dbReference type="FunFam" id="1.10.357.10:FF:000004">
    <property type="entry name" value="Ubiquinone biosynthesis protein COQ9, mitochondrial"/>
    <property type="match status" value="1"/>
</dbReference>
<dbReference type="Proteomes" id="UP000490939">
    <property type="component" value="Unassembled WGS sequence"/>
</dbReference>
<evidence type="ECO:0000256" key="4">
    <source>
        <dbReference type="ARBA" id="ARBA00022688"/>
    </source>
</evidence>
<comment type="subcellular location">
    <subcellularLocation>
        <location evidence="1 8">Mitochondrion</location>
    </subcellularLocation>
</comment>
<dbReference type="Gene3D" id="1.10.357.10">
    <property type="entry name" value="Tetracycline Repressor, domain 2"/>
    <property type="match status" value="1"/>
</dbReference>
<keyword evidence="6 8" id="KW-0446">Lipid-binding</keyword>
<evidence type="ECO:0000256" key="2">
    <source>
        <dbReference type="ARBA" id="ARBA00004749"/>
    </source>
</evidence>
<dbReference type="Proteomes" id="UP000447873">
    <property type="component" value="Unassembled WGS sequence"/>
</dbReference>
<dbReference type="AlphaFoldDB" id="A0A8H3YT39"/>